<dbReference type="Proteomes" id="UP001221757">
    <property type="component" value="Unassembled WGS sequence"/>
</dbReference>
<accession>A0AAD7FNG8</accession>
<evidence type="ECO:0000313" key="2">
    <source>
        <dbReference type="EMBL" id="KAJ7629842.1"/>
    </source>
</evidence>
<keyword evidence="3" id="KW-1185">Reference proteome</keyword>
<proteinExistence type="predicted"/>
<feature type="compositionally biased region" description="Basic and acidic residues" evidence="1">
    <location>
        <begin position="180"/>
        <end position="197"/>
    </location>
</feature>
<name>A0AAD7FNG8_MYCRO</name>
<comment type="caution">
    <text evidence="2">The sequence shown here is derived from an EMBL/GenBank/DDBJ whole genome shotgun (WGS) entry which is preliminary data.</text>
</comment>
<evidence type="ECO:0000256" key="1">
    <source>
        <dbReference type="SAM" id="MobiDB-lite"/>
    </source>
</evidence>
<feature type="region of interest" description="Disordered" evidence="1">
    <location>
        <begin position="175"/>
        <end position="201"/>
    </location>
</feature>
<organism evidence="2 3">
    <name type="scientific">Mycena rosella</name>
    <name type="common">Pink bonnet</name>
    <name type="synonym">Agaricus rosellus</name>
    <dbReference type="NCBI Taxonomy" id="1033263"/>
    <lineage>
        <taxon>Eukaryota</taxon>
        <taxon>Fungi</taxon>
        <taxon>Dikarya</taxon>
        <taxon>Basidiomycota</taxon>
        <taxon>Agaricomycotina</taxon>
        <taxon>Agaricomycetes</taxon>
        <taxon>Agaricomycetidae</taxon>
        <taxon>Agaricales</taxon>
        <taxon>Marasmiineae</taxon>
        <taxon>Mycenaceae</taxon>
        <taxon>Mycena</taxon>
    </lineage>
</organism>
<dbReference type="AlphaFoldDB" id="A0AAD7FNG8"/>
<reference evidence="2" key="1">
    <citation type="submission" date="2023-03" db="EMBL/GenBank/DDBJ databases">
        <title>Massive genome expansion in bonnet fungi (Mycena s.s.) driven by repeated elements and novel gene families across ecological guilds.</title>
        <authorList>
            <consortium name="Lawrence Berkeley National Laboratory"/>
            <person name="Harder C.B."/>
            <person name="Miyauchi S."/>
            <person name="Viragh M."/>
            <person name="Kuo A."/>
            <person name="Thoen E."/>
            <person name="Andreopoulos B."/>
            <person name="Lu D."/>
            <person name="Skrede I."/>
            <person name="Drula E."/>
            <person name="Henrissat B."/>
            <person name="Morin E."/>
            <person name="Kohler A."/>
            <person name="Barry K."/>
            <person name="LaButti K."/>
            <person name="Morin E."/>
            <person name="Salamov A."/>
            <person name="Lipzen A."/>
            <person name="Mereny Z."/>
            <person name="Hegedus B."/>
            <person name="Baldrian P."/>
            <person name="Stursova M."/>
            <person name="Weitz H."/>
            <person name="Taylor A."/>
            <person name="Grigoriev I.V."/>
            <person name="Nagy L.G."/>
            <person name="Martin F."/>
            <person name="Kauserud H."/>
        </authorList>
    </citation>
    <scope>NUCLEOTIDE SEQUENCE</scope>
    <source>
        <strain evidence="2">CBHHK067</strain>
    </source>
</reference>
<feature type="region of interest" description="Disordered" evidence="1">
    <location>
        <begin position="217"/>
        <end position="238"/>
    </location>
</feature>
<evidence type="ECO:0000313" key="3">
    <source>
        <dbReference type="Proteomes" id="UP001221757"/>
    </source>
</evidence>
<protein>
    <submittedName>
        <fullName evidence="2">Uncharacterized protein</fullName>
    </submittedName>
</protein>
<gene>
    <name evidence="2" type="ORF">B0H17DRAFT_1187805</name>
</gene>
<sequence>MQSPSPRKKIAGPGIPIPNVDRTQFAASQMKIFAEGLGVGDGRGEKREEGRKLGKAVWSTVHRMPAVAIRMPAHGKEVMNCQCLTARFCSGHEWLRALHRPTAPSAHPLKKHTRNNAPLIRGNAPDAAGLDADFALERGGEGEGAAPEGGGVDGGGSGAARRLACLFGGWLGGEEEEGREEERRELGTRKAKADVRSQRRRAATRQAGCECAAYKAPLVGPHRTSSSGGERRPADRSL</sequence>
<feature type="non-terminal residue" evidence="2">
    <location>
        <position position="1"/>
    </location>
</feature>
<feature type="compositionally biased region" description="Basic and acidic residues" evidence="1">
    <location>
        <begin position="229"/>
        <end position="238"/>
    </location>
</feature>
<dbReference type="EMBL" id="JARKIE010000530">
    <property type="protein sequence ID" value="KAJ7629842.1"/>
    <property type="molecule type" value="Genomic_DNA"/>
</dbReference>